<dbReference type="InterPro" id="IPR028082">
    <property type="entry name" value="Peripla_BP_I"/>
</dbReference>
<dbReference type="Proteomes" id="UP000521922">
    <property type="component" value="Unassembled WGS sequence"/>
</dbReference>
<feature type="signal peptide" evidence="4">
    <location>
        <begin position="1"/>
        <end position="32"/>
    </location>
</feature>
<protein>
    <submittedName>
        <fullName evidence="6">Ribose transport system substrate-binding protein</fullName>
    </submittedName>
</protein>
<keyword evidence="7" id="KW-1185">Reference proteome</keyword>
<evidence type="ECO:0000313" key="6">
    <source>
        <dbReference type="EMBL" id="NYD24732.1"/>
    </source>
</evidence>
<evidence type="ECO:0000256" key="1">
    <source>
        <dbReference type="ARBA" id="ARBA00004196"/>
    </source>
</evidence>
<feature type="chain" id="PRO_5031200604" evidence="4">
    <location>
        <begin position="33"/>
        <end position="389"/>
    </location>
</feature>
<dbReference type="CDD" id="cd01536">
    <property type="entry name" value="PBP1_ABC_sugar_binding-like"/>
    <property type="match status" value="1"/>
</dbReference>
<dbReference type="Gene3D" id="3.40.50.2300">
    <property type="match status" value="2"/>
</dbReference>
<comment type="similarity">
    <text evidence="2">Belongs to the bacterial solute-binding protein 2 family.</text>
</comment>
<evidence type="ECO:0000313" key="7">
    <source>
        <dbReference type="Proteomes" id="UP000521922"/>
    </source>
</evidence>
<accession>A0A7Y9DQ35</accession>
<sequence>MPSAPSSRMRAASAAVLALTVGLTACSGGSTAATGGGEVDADGVAAATAAVQAATGDPAFELDAPAFAMSGIRGKTVFNIPNSSAVPYVQAVDEESAAIAERYGATWVEYTNQGTPTEHSAGIDQAISRRADVIVLAQGINVDLIVPALQRAKAAGIPVVVTHTLQTGDTFSPQAADLVTAQVTAPFDEAAALIANWAIADSGGEANAVLLTADEVPPSKGMIASMRATFEQNCPACSVKVVNVPVTDWATKISGEVQTALQADPGVGYVLPVYDSMSLYAQQGITAAGKTGQVQMASFNGTPEVLKLIQDGDVMAMDVGENISWLAWSTLDQVGRVLTGSPLVEGGDEKTPLKVFTDDNVDATGTPPAAGKGYGDAYVAGYEALWGAP</sequence>
<evidence type="ECO:0000256" key="4">
    <source>
        <dbReference type="SAM" id="SignalP"/>
    </source>
</evidence>
<dbReference type="SUPFAM" id="SSF53822">
    <property type="entry name" value="Periplasmic binding protein-like I"/>
    <property type="match status" value="1"/>
</dbReference>
<dbReference type="RefSeq" id="WP_218885221.1">
    <property type="nucleotide sequence ID" value="NZ_BAAAGN010000013.1"/>
</dbReference>
<dbReference type="PANTHER" id="PTHR46847:SF1">
    <property type="entry name" value="D-ALLOSE-BINDING PERIPLASMIC PROTEIN-RELATED"/>
    <property type="match status" value="1"/>
</dbReference>
<reference evidence="6 7" key="1">
    <citation type="submission" date="2020-07" db="EMBL/GenBank/DDBJ databases">
        <title>Sequencing the genomes of 1000 actinobacteria strains.</title>
        <authorList>
            <person name="Klenk H.-P."/>
        </authorList>
    </citation>
    <scope>NUCLEOTIDE SEQUENCE [LARGE SCALE GENOMIC DNA]</scope>
    <source>
        <strain evidence="6 7">DSM 7487</strain>
    </source>
</reference>
<dbReference type="PANTHER" id="PTHR46847">
    <property type="entry name" value="D-ALLOSE-BINDING PERIPLASMIC PROTEIN-RELATED"/>
    <property type="match status" value="1"/>
</dbReference>
<evidence type="ECO:0000259" key="5">
    <source>
        <dbReference type="Pfam" id="PF13407"/>
    </source>
</evidence>
<name>A0A7Y9DQ35_9ACTN</name>
<dbReference type="GO" id="GO:0030246">
    <property type="term" value="F:carbohydrate binding"/>
    <property type="evidence" value="ECO:0007669"/>
    <property type="project" value="UniProtKB-ARBA"/>
</dbReference>
<evidence type="ECO:0000256" key="3">
    <source>
        <dbReference type="ARBA" id="ARBA00022729"/>
    </source>
</evidence>
<gene>
    <name evidence="6" type="ORF">BJ968_004272</name>
</gene>
<feature type="domain" description="Periplasmic binding protein" evidence="5">
    <location>
        <begin position="80"/>
        <end position="340"/>
    </location>
</feature>
<comment type="caution">
    <text evidence="6">The sequence shown here is derived from an EMBL/GenBank/DDBJ whole genome shotgun (WGS) entry which is preliminary data.</text>
</comment>
<organism evidence="6 7">
    <name type="scientific">Kineococcus aurantiacus</name>
    <dbReference type="NCBI Taxonomy" id="37633"/>
    <lineage>
        <taxon>Bacteria</taxon>
        <taxon>Bacillati</taxon>
        <taxon>Actinomycetota</taxon>
        <taxon>Actinomycetes</taxon>
        <taxon>Kineosporiales</taxon>
        <taxon>Kineosporiaceae</taxon>
        <taxon>Kineococcus</taxon>
    </lineage>
</organism>
<dbReference type="AlphaFoldDB" id="A0A7Y9DQ35"/>
<proteinExistence type="inferred from homology"/>
<comment type="subcellular location">
    <subcellularLocation>
        <location evidence="1">Cell envelope</location>
    </subcellularLocation>
</comment>
<dbReference type="EMBL" id="JACCBB010000001">
    <property type="protein sequence ID" value="NYD24732.1"/>
    <property type="molecule type" value="Genomic_DNA"/>
</dbReference>
<keyword evidence="3 4" id="KW-0732">Signal</keyword>
<dbReference type="GO" id="GO:0030313">
    <property type="term" value="C:cell envelope"/>
    <property type="evidence" value="ECO:0007669"/>
    <property type="project" value="UniProtKB-SubCell"/>
</dbReference>
<dbReference type="Pfam" id="PF13407">
    <property type="entry name" value="Peripla_BP_4"/>
    <property type="match status" value="1"/>
</dbReference>
<evidence type="ECO:0000256" key="2">
    <source>
        <dbReference type="ARBA" id="ARBA00007639"/>
    </source>
</evidence>
<dbReference type="InterPro" id="IPR025997">
    <property type="entry name" value="SBP_2_dom"/>
</dbReference>